<dbReference type="EMBL" id="LR778114">
    <property type="protein sequence ID" value="CAB1129948.1"/>
    <property type="molecule type" value="Genomic_DNA"/>
</dbReference>
<dbReference type="InterPro" id="IPR019927">
    <property type="entry name" value="Ribosomal_uL3_bac/org-type"/>
</dbReference>
<dbReference type="SUPFAM" id="SSF50447">
    <property type="entry name" value="Translation proteins"/>
    <property type="match status" value="1"/>
</dbReference>
<dbReference type="InterPro" id="IPR019926">
    <property type="entry name" value="Ribosomal_uL3_CS"/>
</dbReference>
<dbReference type="AlphaFoldDB" id="A0A6F8ZJK0"/>
<evidence type="ECO:0000256" key="7">
    <source>
        <dbReference type="HAMAP-Rule" id="MF_01325"/>
    </source>
</evidence>
<reference evidence="11 12" key="1">
    <citation type="submission" date="2020-02" db="EMBL/GenBank/DDBJ databases">
        <authorList>
            <person name="Hogendoorn C."/>
        </authorList>
    </citation>
    <scope>NUCLEOTIDE SEQUENCE [LARGE SCALE GENOMIC DNA]</scope>
    <source>
        <strain evidence="11">R501</strain>
    </source>
</reference>
<dbReference type="NCBIfam" id="TIGR03625">
    <property type="entry name" value="L3_bact"/>
    <property type="match status" value="1"/>
</dbReference>
<evidence type="ECO:0000313" key="11">
    <source>
        <dbReference type="EMBL" id="CAB1129948.1"/>
    </source>
</evidence>
<dbReference type="PANTHER" id="PTHR11229">
    <property type="entry name" value="50S RIBOSOMAL PROTEIN L3"/>
    <property type="match status" value="1"/>
</dbReference>
<evidence type="ECO:0000313" key="12">
    <source>
        <dbReference type="Proteomes" id="UP000503399"/>
    </source>
</evidence>
<dbReference type="GO" id="GO:0019843">
    <property type="term" value="F:rRNA binding"/>
    <property type="evidence" value="ECO:0007669"/>
    <property type="project" value="UniProtKB-UniRule"/>
</dbReference>
<keyword evidence="12" id="KW-1185">Reference proteome</keyword>
<evidence type="ECO:0000256" key="9">
    <source>
        <dbReference type="RuleBase" id="RU003906"/>
    </source>
</evidence>
<dbReference type="PROSITE" id="PS00474">
    <property type="entry name" value="RIBOSOMAL_L3"/>
    <property type="match status" value="1"/>
</dbReference>
<keyword evidence="5 7" id="KW-0687">Ribonucleoprotein</keyword>
<gene>
    <name evidence="7 11" type="primary">rplC</name>
    <name evidence="11" type="ORF">R50_2451</name>
</gene>
<evidence type="ECO:0000256" key="4">
    <source>
        <dbReference type="ARBA" id="ARBA00022980"/>
    </source>
</evidence>
<dbReference type="FunFam" id="2.40.30.10:FF:000004">
    <property type="entry name" value="50S ribosomal protein L3"/>
    <property type="match status" value="1"/>
</dbReference>
<feature type="compositionally biased region" description="Basic residues" evidence="10">
    <location>
        <begin position="156"/>
        <end position="168"/>
    </location>
</feature>
<evidence type="ECO:0000256" key="3">
    <source>
        <dbReference type="ARBA" id="ARBA00022884"/>
    </source>
</evidence>
<dbReference type="Gene3D" id="3.30.160.810">
    <property type="match status" value="1"/>
</dbReference>
<dbReference type="GO" id="GO:0003735">
    <property type="term" value="F:structural constituent of ribosome"/>
    <property type="evidence" value="ECO:0007669"/>
    <property type="project" value="UniProtKB-UniRule"/>
</dbReference>
<dbReference type="InterPro" id="IPR000597">
    <property type="entry name" value="Ribosomal_uL3"/>
</dbReference>
<evidence type="ECO:0000256" key="5">
    <source>
        <dbReference type="ARBA" id="ARBA00023274"/>
    </source>
</evidence>
<evidence type="ECO:0000256" key="8">
    <source>
        <dbReference type="RuleBase" id="RU003905"/>
    </source>
</evidence>
<feature type="region of interest" description="Disordered" evidence="10">
    <location>
        <begin position="134"/>
        <end position="168"/>
    </location>
</feature>
<organism evidence="11 12">
    <name type="scientific">Candidatus Hydrogenisulfobacillus filiaventi</name>
    <dbReference type="NCBI Taxonomy" id="2707344"/>
    <lineage>
        <taxon>Bacteria</taxon>
        <taxon>Bacillati</taxon>
        <taxon>Bacillota</taxon>
        <taxon>Clostridia</taxon>
        <taxon>Eubacteriales</taxon>
        <taxon>Clostridiales Family XVII. Incertae Sedis</taxon>
        <taxon>Candidatus Hydrogenisulfobacillus</taxon>
    </lineage>
</organism>
<accession>A0A6F8ZJK0</accession>
<keyword evidence="2 7" id="KW-0699">rRNA-binding</keyword>
<dbReference type="KEGG" id="hfv:R50_2451"/>
<comment type="similarity">
    <text evidence="1 7 8">Belongs to the universal ribosomal protein uL3 family.</text>
</comment>
<comment type="subunit">
    <text evidence="7 9">Part of the 50S ribosomal subunit. Forms a cluster with proteins L14 and L19.</text>
</comment>
<dbReference type="Proteomes" id="UP000503399">
    <property type="component" value="Chromosome"/>
</dbReference>
<protein>
    <recommendedName>
        <fullName evidence="6 7">Large ribosomal subunit protein uL3</fullName>
    </recommendedName>
</protein>
<dbReference type="Pfam" id="PF00297">
    <property type="entry name" value="Ribosomal_L3"/>
    <property type="match status" value="1"/>
</dbReference>
<dbReference type="PANTHER" id="PTHR11229:SF16">
    <property type="entry name" value="LARGE RIBOSOMAL SUBUNIT PROTEIN UL3C"/>
    <property type="match status" value="1"/>
</dbReference>
<dbReference type="GO" id="GO:0022625">
    <property type="term" value="C:cytosolic large ribosomal subunit"/>
    <property type="evidence" value="ECO:0007669"/>
    <property type="project" value="TreeGrafter"/>
</dbReference>
<evidence type="ECO:0000256" key="2">
    <source>
        <dbReference type="ARBA" id="ARBA00022730"/>
    </source>
</evidence>
<evidence type="ECO:0000256" key="1">
    <source>
        <dbReference type="ARBA" id="ARBA00006540"/>
    </source>
</evidence>
<sequence>MKGIIGKKLGMTQVFDENGLAIPVTVIHAEPNPVVRLRTPEKDGYAAVQLGYETMLPKKVNRARRMDFEKLGLEPVRFLREFRLPGALDLKPGTFQRVQDAFEAGDLVDVIGTSKGKGFAGVIKRWGFRRGPMSHGSKYHRRVGSLGPRMSGGGGRVRKGRKMPGRKGHSRVTVLNLRVVRVDPERNLLLVRGAVPGPKGSLVMVREAVRVRQAREAAALKA</sequence>
<comment type="function">
    <text evidence="7 9">One of the primary rRNA binding proteins, it binds directly near the 3'-end of the 23S rRNA, where it nucleates assembly of the 50S subunit.</text>
</comment>
<dbReference type="InterPro" id="IPR009000">
    <property type="entry name" value="Transl_B-barrel_sf"/>
</dbReference>
<dbReference type="HAMAP" id="MF_01325_B">
    <property type="entry name" value="Ribosomal_uL3_B"/>
    <property type="match status" value="1"/>
</dbReference>
<keyword evidence="3 7" id="KW-0694">RNA-binding</keyword>
<evidence type="ECO:0000256" key="10">
    <source>
        <dbReference type="SAM" id="MobiDB-lite"/>
    </source>
</evidence>
<evidence type="ECO:0000256" key="6">
    <source>
        <dbReference type="ARBA" id="ARBA00035243"/>
    </source>
</evidence>
<dbReference type="GO" id="GO:0006412">
    <property type="term" value="P:translation"/>
    <property type="evidence" value="ECO:0007669"/>
    <property type="project" value="UniProtKB-UniRule"/>
</dbReference>
<proteinExistence type="inferred from homology"/>
<keyword evidence="4 7" id="KW-0689">Ribosomal protein</keyword>
<dbReference type="Gene3D" id="2.40.30.10">
    <property type="entry name" value="Translation factors"/>
    <property type="match status" value="1"/>
</dbReference>
<name>A0A6F8ZJK0_9FIRM</name>